<proteinExistence type="inferred from homology"/>
<keyword evidence="11 12" id="KW-0407">Ion channel</keyword>
<gene>
    <name evidence="14" type="ORF">PVAND_003017</name>
</gene>
<evidence type="ECO:0000256" key="5">
    <source>
        <dbReference type="ARBA" id="ARBA00022692"/>
    </source>
</evidence>
<feature type="transmembrane region" description="Helical" evidence="13">
    <location>
        <begin position="463"/>
        <end position="487"/>
    </location>
</feature>
<comment type="similarity">
    <text evidence="2 12">Belongs to the amiloride-sensitive sodium channel (TC 1.A.6) family.</text>
</comment>
<accession>A0A9J6BSR8</accession>
<dbReference type="Pfam" id="PF00858">
    <property type="entry name" value="ASC"/>
    <property type="match status" value="3"/>
</dbReference>
<protein>
    <submittedName>
        <fullName evidence="14">Uncharacterized protein</fullName>
    </submittedName>
</protein>
<dbReference type="GO" id="GO:0005886">
    <property type="term" value="C:plasma membrane"/>
    <property type="evidence" value="ECO:0007669"/>
    <property type="project" value="TreeGrafter"/>
</dbReference>
<evidence type="ECO:0000256" key="3">
    <source>
        <dbReference type="ARBA" id="ARBA00022448"/>
    </source>
</evidence>
<evidence type="ECO:0000256" key="11">
    <source>
        <dbReference type="ARBA" id="ARBA00023303"/>
    </source>
</evidence>
<feature type="transmembrane region" description="Helical" evidence="13">
    <location>
        <begin position="508"/>
        <end position="531"/>
    </location>
</feature>
<dbReference type="Proteomes" id="UP001107558">
    <property type="component" value="Chromosome 3"/>
</dbReference>
<evidence type="ECO:0000256" key="7">
    <source>
        <dbReference type="ARBA" id="ARBA00023053"/>
    </source>
</evidence>
<keyword evidence="3 12" id="KW-0813">Transport</keyword>
<name>A0A9J6BSR8_POLVA</name>
<dbReference type="EMBL" id="JADBJN010000003">
    <property type="protein sequence ID" value="KAG5672929.1"/>
    <property type="molecule type" value="Genomic_DNA"/>
</dbReference>
<keyword evidence="7" id="KW-0915">Sodium</keyword>
<evidence type="ECO:0000256" key="1">
    <source>
        <dbReference type="ARBA" id="ARBA00004141"/>
    </source>
</evidence>
<keyword evidence="10 12" id="KW-0739">Sodium transport</keyword>
<comment type="subcellular location">
    <subcellularLocation>
        <location evidence="1">Membrane</location>
        <topology evidence="1">Multi-pass membrane protein</topology>
    </subcellularLocation>
</comment>
<feature type="transmembrane region" description="Helical" evidence="13">
    <location>
        <begin position="998"/>
        <end position="1015"/>
    </location>
</feature>
<dbReference type="OrthoDB" id="6628406at2759"/>
<keyword evidence="4 12" id="KW-0894">Sodium channel</keyword>
<evidence type="ECO:0000256" key="4">
    <source>
        <dbReference type="ARBA" id="ARBA00022461"/>
    </source>
</evidence>
<evidence type="ECO:0000256" key="13">
    <source>
        <dbReference type="SAM" id="Phobius"/>
    </source>
</evidence>
<evidence type="ECO:0000256" key="2">
    <source>
        <dbReference type="ARBA" id="ARBA00007193"/>
    </source>
</evidence>
<feature type="transmembrane region" description="Helical" evidence="13">
    <location>
        <begin position="1422"/>
        <end position="1446"/>
    </location>
</feature>
<keyword evidence="9 13" id="KW-0472">Membrane</keyword>
<dbReference type="PRINTS" id="PR01078">
    <property type="entry name" value="AMINACHANNEL"/>
</dbReference>
<evidence type="ECO:0000313" key="15">
    <source>
        <dbReference type="Proteomes" id="UP001107558"/>
    </source>
</evidence>
<evidence type="ECO:0000313" key="14">
    <source>
        <dbReference type="EMBL" id="KAG5672929.1"/>
    </source>
</evidence>
<evidence type="ECO:0000256" key="10">
    <source>
        <dbReference type="ARBA" id="ARBA00023201"/>
    </source>
</evidence>
<organism evidence="14 15">
    <name type="scientific">Polypedilum vanderplanki</name>
    <name type="common">Sleeping chironomid midge</name>
    <dbReference type="NCBI Taxonomy" id="319348"/>
    <lineage>
        <taxon>Eukaryota</taxon>
        <taxon>Metazoa</taxon>
        <taxon>Ecdysozoa</taxon>
        <taxon>Arthropoda</taxon>
        <taxon>Hexapoda</taxon>
        <taxon>Insecta</taxon>
        <taxon>Pterygota</taxon>
        <taxon>Neoptera</taxon>
        <taxon>Endopterygota</taxon>
        <taxon>Diptera</taxon>
        <taxon>Nematocera</taxon>
        <taxon>Chironomoidea</taxon>
        <taxon>Chironomidae</taxon>
        <taxon>Chironominae</taxon>
        <taxon>Polypedilum</taxon>
        <taxon>Polypedilum</taxon>
    </lineage>
</organism>
<dbReference type="InterPro" id="IPR001873">
    <property type="entry name" value="ENaC"/>
</dbReference>
<comment type="caution">
    <text evidence="14">The sequence shown here is derived from an EMBL/GenBank/DDBJ whole genome shotgun (WGS) entry which is preliminary data.</text>
</comment>
<evidence type="ECO:0000256" key="8">
    <source>
        <dbReference type="ARBA" id="ARBA00023065"/>
    </source>
</evidence>
<evidence type="ECO:0000256" key="9">
    <source>
        <dbReference type="ARBA" id="ARBA00023136"/>
    </source>
</evidence>
<evidence type="ECO:0000256" key="6">
    <source>
        <dbReference type="ARBA" id="ARBA00022989"/>
    </source>
</evidence>
<reference evidence="14" key="1">
    <citation type="submission" date="2021-03" db="EMBL/GenBank/DDBJ databases">
        <title>Chromosome level genome of the anhydrobiotic midge Polypedilum vanderplanki.</title>
        <authorList>
            <person name="Yoshida Y."/>
            <person name="Kikawada T."/>
            <person name="Gusev O."/>
        </authorList>
    </citation>
    <scope>NUCLEOTIDE SEQUENCE</scope>
    <source>
        <strain evidence="14">NIAS01</strain>
        <tissue evidence="14">Whole body or cell culture</tissue>
    </source>
</reference>
<keyword evidence="15" id="KW-1185">Reference proteome</keyword>
<feature type="transmembrane region" description="Helical" evidence="13">
    <location>
        <begin position="27"/>
        <end position="49"/>
    </location>
</feature>
<dbReference type="Gene3D" id="1.10.287.820">
    <property type="entry name" value="Acid-sensing ion channel domain"/>
    <property type="match status" value="3"/>
</dbReference>
<feature type="transmembrane region" description="Helical" evidence="13">
    <location>
        <begin position="944"/>
        <end position="967"/>
    </location>
</feature>
<sequence>MLHKLKKSIESILFSNLKTIENFYVRIFFKLTWIIAVSLSLCGLVFYSYEAFLKWHSTPVILISIKSIQSIDIPFPAITTCRPDLPEQFYLNMDRNAFFNRFHNNSFQKNFTSEEQNKMALTVQTCYPQFSEIIKKKYFINRTEKDIAEFLRNATFNSGFTSCEINKRRQKCLKILFRTLTDFGLCYTFNMQNYEYIFREGKISESSFIYNSYLNKSSKNNFSNIWSLNKGYDSDLNLFAPPLRAKKEHGFDVRTDIACIKTEYCEATGRTFKYIIHLPNEIPTLFHDTHYVEINKMAYFEVKVKINKINPNIFNYPPEIRQCYIEGEKRLKFFKTYTKNLCDFECLTNYTLEVCGCVKFTMPRINDTKVCDINKVQCYDKIIRTWPNVYDEQLLESKCNCLSPCTDISYSFRERKRNAFYHTTEVSKYYTHFHAGIKEHTAKEYTSYVAYTLQNFIADCGGLIGLFLGFSLLSIYEIFYDFIAFALKSLLSSAKRLLENSFLKIISKLLWIVAVLFSISGFLFYVINIYIKWKIDPDILISIRKISSNEIPFPAITICYPFFPNQLQNLPANPHTIFINKSSKIWSTRYTQLEKNYLAVAAQTCYLEESQAMKKEFFVSSKNSNIVDLLLKSDYSFGYGDCEFHLITIKCKNILSRFLTDYGICETYNSQGFKNIFSEAASNKDFEKFKEREITKYPYYYSPNHKIKVNDSEDANWTLSDGYKIKDEEVLPVRALSKNVVGFYIDKIESLYQCYPNDRGYTIYFHLPNEILTPFHKNRFVELTHEKRFVINAIKISNENMKNYKPETRLCYYEGEKVLKFFKTYTKNLCDFECMTNFTLEVCDCVKFNMPRSNETEVCGVDKIKCYHNIKKSWPNIHNIDVSEACKCLEPCTNIKYSITVKREAFRANIQTYFTVSFASQTIEEHSYYVSYTLQNFIADSGGLIGLFLGFSLLSIFEFIYSFFITFKKRWKFQMKISDVKIDQSTLGESFSGYFQRILKVFTILISICSLIFYINQAFEKWHISPDISISTSKIQSKEIPFPAITICSTIFPSEAIHFINPVYLINYLNLRNKTLNLSETHQNYLAVAIQTCIQNIFHSQKLIKNRTETDIIKLLLNSTSKVFFSRCQLGDKIENCEKFLQTSLTDIGVCYTTNMQNYKRILNNGFDILQSSNHNLSNETQWTLGDGYSTQNDDIFPFRSIKQNVINLEISIKEFFERKFQFCMNEGFGFKLFFHMPNEIPTTFHKTHFIKNYYTKVIKLNAKIYNIDKSLQTYPPNARNCYLEGEKRLKFFKTYTKKLCDFECLTNYTLKVCGCIKFTMPKSNDTKVCDIDKFKCYYEITMSWPNFKIKNYETDVSKNCECLESCTNIEYYIDVEQESLYGDQIDGRSHLKIKFEKETIKMNTKYVAYTIQNFLADCGGLIGIFLGFSLLSIFELICNFVVYCLNKIQTKIKPNIAWK</sequence>
<dbReference type="Gene3D" id="1.10.287.770">
    <property type="entry name" value="YojJ-like"/>
    <property type="match status" value="3"/>
</dbReference>
<dbReference type="PANTHER" id="PTHR11690:SF288">
    <property type="entry name" value="AMILORIDE-SENSITIVE NA+ CHANNEL-RELATED"/>
    <property type="match status" value="1"/>
</dbReference>
<evidence type="ECO:0000256" key="12">
    <source>
        <dbReference type="RuleBase" id="RU000679"/>
    </source>
</evidence>
<keyword evidence="8 12" id="KW-0406">Ion transport</keyword>
<keyword evidence="6 13" id="KW-1133">Transmembrane helix</keyword>
<keyword evidence="5 12" id="KW-0812">Transmembrane</keyword>
<dbReference type="PANTHER" id="PTHR11690">
    <property type="entry name" value="AMILORIDE-SENSITIVE SODIUM CHANNEL-RELATED"/>
    <property type="match status" value="1"/>
</dbReference>
<dbReference type="GO" id="GO:0015280">
    <property type="term" value="F:ligand-gated sodium channel activity"/>
    <property type="evidence" value="ECO:0007669"/>
    <property type="project" value="TreeGrafter"/>
</dbReference>